<dbReference type="STRING" id="1941349.STSP1_01484"/>
<dbReference type="GO" id="GO:0015035">
    <property type="term" value="F:protein-disulfide reductase activity"/>
    <property type="evidence" value="ECO:0007669"/>
    <property type="project" value="TreeGrafter"/>
</dbReference>
<dbReference type="CDD" id="cd02947">
    <property type="entry name" value="TRX_family"/>
    <property type="match status" value="1"/>
</dbReference>
<feature type="compositionally biased region" description="Polar residues" evidence="1">
    <location>
        <begin position="35"/>
        <end position="49"/>
    </location>
</feature>
<dbReference type="InterPro" id="IPR036249">
    <property type="entry name" value="Thioredoxin-like_sf"/>
</dbReference>
<gene>
    <name evidence="3" type="ORF">STSP1_01484</name>
</gene>
<protein>
    <submittedName>
        <fullName evidence="3">Thioredoxin C-2</fullName>
    </submittedName>
</protein>
<proteinExistence type="predicted"/>
<dbReference type="PANTHER" id="PTHR45663">
    <property type="entry name" value="GEO12009P1"/>
    <property type="match status" value="1"/>
</dbReference>
<feature type="region of interest" description="Disordered" evidence="1">
    <location>
        <begin position="27"/>
        <end position="62"/>
    </location>
</feature>
<dbReference type="PANTHER" id="PTHR45663:SF11">
    <property type="entry name" value="GEO12009P1"/>
    <property type="match status" value="1"/>
</dbReference>
<dbReference type="GO" id="GO:0045454">
    <property type="term" value="P:cell redox homeostasis"/>
    <property type="evidence" value="ECO:0007669"/>
    <property type="project" value="TreeGrafter"/>
</dbReference>
<dbReference type="Gene3D" id="3.40.30.10">
    <property type="entry name" value="Glutaredoxin"/>
    <property type="match status" value="1"/>
</dbReference>
<dbReference type="Pfam" id="PF00085">
    <property type="entry name" value="Thioredoxin"/>
    <property type="match status" value="1"/>
</dbReference>
<dbReference type="SUPFAM" id="SSF52833">
    <property type="entry name" value="Thioredoxin-like"/>
    <property type="match status" value="1"/>
</dbReference>
<evidence type="ECO:0000313" key="3">
    <source>
        <dbReference type="EMBL" id="ARN57089.1"/>
    </source>
</evidence>
<dbReference type="RefSeq" id="WP_226997469.1">
    <property type="nucleotide sequence ID" value="NZ_CP021023.1"/>
</dbReference>
<dbReference type="EMBL" id="CP021023">
    <property type="protein sequence ID" value="ARN57089.1"/>
    <property type="molecule type" value="Genomic_DNA"/>
</dbReference>
<dbReference type="Proteomes" id="UP000193334">
    <property type="component" value="Chromosome"/>
</dbReference>
<name>A0A1W6LMT8_9BACT</name>
<dbReference type="GO" id="GO:0005829">
    <property type="term" value="C:cytosol"/>
    <property type="evidence" value="ECO:0007669"/>
    <property type="project" value="TreeGrafter"/>
</dbReference>
<accession>A0A1W6LMT8</accession>
<sequence>MNKTGKIITVAVLIAVVGIVIAMKQKDNSPDAQRASENSADVQANQTPDQPEKSESKQDAEKLPHLIDLGAGKCVPCKMMKPILDELKQNYNQQFKITFIDVWKNEDQAKKYDVKMIPTQIFYDASGEELFRHEGFYSKEDILSKWEELGIEIQKER</sequence>
<keyword evidence="4" id="KW-1185">Reference proteome</keyword>
<evidence type="ECO:0000313" key="4">
    <source>
        <dbReference type="Proteomes" id="UP000193334"/>
    </source>
</evidence>
<reference evidence="4" key="1">
    <citation type="submission" date="2017-04" db="EMBL/GenBank/DDBJ databases">
        <title>Comparative genomics and description of representatives of a novel lineage of planctomycetes thriving in anoxic sediments.</title>
        <authorList>
            <person name="Spring S."/>
            <person name="Bunk B."/>
            <person name="Sproer C."/>
        </authorList>
    </citation>
    <scope>NUCLEOTIDE SEQUENCE [LARGE SCALE GENOMIC DNA]</scope>
    <source>
        <strain evidence="4">ST-PulAB-D4</strain>
    </source>
</reference>
<dbReference type="KEGG" id="pbp:STSP1_01484"/>
<organism evidence="3 4">
    <name type="scientific">Sedimentisphaera salicampi</name>
    <dbReference type="NCBI Taxonomy" id="1941349"/>
    <lineage>
        <taxon>Bacteria</taxon>
        <taxon>Pseudomonadati</taxon>
        <taxon>Planctomycetota</taxon>
        <taxon>Phycisphaerae</taxon>
        <taxon>Sedimentisphaerales</taxon>
        <taxon>Sedimentisphaeraceae</taxon>
        <taxon>Sedimentisphaera</taxon>
    </lineage>
</organism>
<feature type="domain" description="Thioredoxin" evidence="2">
    <location>
        <begin position="23"/>
        <end position="151"/>
    </location>
</feature>
<evidence type="ECO:0000259" key="2">
    <source>
        <dbReference type="PROSITE" id="PS51352"/>
    </source>
</evidence>
<dbReference type="AlphaFoldDB" id="A0A1W6LMT8"/>
<feature type="compositionally biased region" description="Basic and acidic residues" evidence="1">
    <location>
        <begin position="50"/>
        <end position="62"/>
    </location>
</feature>
<dbReference type="InterPro" id="IPR013766">
    <property type="entry name" value="Thioredoxin_domain"/>
</dbReference>
<evidence type="ECO:0000256" key="1">
    <source>
        <dbReference type="SAM" id="MobiDB-lite"/>
    </source>
</evidence>
<dbReference type="PROSITE" id="PS51352">
    <property type="entry name" value="THIOREDOXIN_2"/>
    <property type="match status" value="1"/>
</dbReference>